<feature type="signal peptide" evidence="8">
    <location>
        <begin position="1"/>
        <end position="28"/>
    </location>
</feature>
<keyword evidence="4" id="KW-0136">Cellulose degradation</keyword>
<feature type="domain" description="Glycoside hydrolase family 5" evidence="9">
    <location>
        <begin position="50"/>
        <end position="330"/>
    </location>
</feature>
<comment type="catalytic activity">
    <reaction evidence="1">
        <text>Endohydrolysis of (1-&gt;4)-beta-D-glucosidic linkages in cellulose, lichenin and cereal beta-D-glucans.</text>
        <dbReference type="EC" id="3.2.1.4"/>
    </reaction>
</comment>
<sequence length="849" mass="97963">MKIKRVISCLLVAVFSMSLLLVQESAQAKIGTVQKILPSELHVEGRYIYNAEGEKVRLTGANIPDLQWATGGDNDLMKRVGLLCDSWNANCVRLCVHSKFWFGQEWYQGKSYGDYRKMVDNVINQITSRGKYVILNLHEFYAITEQQKDFWNDAVEVYGNNPGVIFGLLNEPHDIDWEMWRNGGMLETTDSYGKKTQRVYGHQEILDMIRNKGAKNIVIAGGLDWSYYFDGLCDGYNGMEHGYKLEDKTGNGVIYDTHIYPMKPEYNPVEKAVECLVDEAPILVGEYGHWGERLFDWYDNYLCEYPHVWMNEIHDFIDRNELNYTAWSFHTGANPNMFMDYDTFTPSNYSGIYMKYKMLQEPETRPEEKDRQYVDPSPLSTWEHIIDFDDNTVDFKVYGKEVRTERTDSGYEGRGQLIDFDRSCVDSWDSAAIADFDKDTDLSGAKWLAVRIKGDGDMRKIGIGLELKDGRLFTTYMQMDLHDNWKDWFFPLSLFKNEQGILDTTQIKSVLFTSLDDGPGSFIIDNIKVGGLPYEEIKPFTVSSVTQKESMTWKAWEDDENTETDSFTVTNAVEESRGQGSNPVMFSYNCPEGSYGGQARATIPKSWDIGDAEYFTFWAKGDGSKQRFILRFEQEKGTNQNEQRSNFKKREFERFCIAFDVNSTEWKQYKFRISDLGMSDMLHLNKVRYISLFNMTLNSSGRLWIDDFAFTNIGDKLTGQSVSHATPVKSEPIGELVTKYPANKAIQIPKTFEVEAGIEEHISIHIMNKTEHELNGELKVEGLPVDNVDNALYKVYPKWVSYPHWPWRNYSYSNFKFTIPKDKKGEYTITVSDVSNNGIEPQTYKLIVK</sequence>
<dbReference type="InterPro" id="IPR001547">
    <property type="entry name" value="Glyco_hydro_5"/>
</dbReference>
<dbReference type="PROSITE" id="PS00659">
    <property type="entry name" value="GLYCOSYL_HYDROL_F5"/>
    <property type="match status" value="1"/>
</dbReference>
<evidence type="ECO:0000313" key="11">
    <source>
        <dbReference type="Proteomes" id="UP001198242"/>
    </source>
</evidence>
<dbReference type="EC" id="3.2.1.4" evidence="2"/>
<feature type="chain" id="PRO_5041963960" description="cellulase" evidence="8">
    <location>
        <begin position="29"/>
        <end position="849"/>
    </location>
</feature>
<accession>A0AAE3DZ76</accession>
<organism evidence="10 11">
    <name type="scientific">Hominilimicola fabiformis</name>
    <dbReference type="NCBI Taxonomy" id="2885356"/>
    <lineage>
        <taxon>Bacteria</taxon>
        <taxon>Bacillati</taxon>
        <taxon>Bacillota</taxon>
        <taxon>Clostridia</taxon>
        <taxon>Eubacteriales</taxon>
        <taxon>Oscillospiraceae</taxon>
        <taxon>Hominilimicola</taxon>
    </lineage>
</organism>
<evidence type="ECO:0000256" key="7">
    <source>
        <dbReference type="ARBA" id="ARBA00023326"/>
    </source>
</evidence>
<dbReference type="PANTHER" id="PTHR34142">
    <property type="entry name" value="ENDO-BETA-1,4-GLUCANASE A"/>
    <property type="match status" value="1"/>
</dbReference>
<dbReference type="GO" id="GO:0008810">
    <property type="term" value="F:cellulase activity"/>
    <property type="evidence" value="ECO:0007669"/>
    <property type="project" value="UniProtKB-EC"/>
</dbReference>
<dbReference type="EMBL" id="JAJEQM010000009">
    <property type="protein sequence ID" value="MCC2210663.1"/>
    <property type="molecule type" value="Genomic_DNA"/>
</dbReference>
<dbReference type="PANTHER" id="PTHR34142:SF1">
    <property type="entry name" value="GLYCOSIDE HYDROLASE FAMILY 5 DOMAIN-CONTAINING PROTEIN"/>
    <property type="match status" value="1"/>
</dbReference>
<dbReference type="InterPro" id="IPR008979">
    <property type="entry name" value="Galactose-bd-like_sf"/>
</dbReference>
<evidence type="ECO:0000256" key="5">
    <source>
        <dbReference type="ARBA" id="ARBA00023277"/>
    </source>
</evidence>
<dbReference type="InterPro" id="IPR017853">
    <property type="entry name" value="GH"/>
</dbReference>
<evidence type="ECO:0000313" key="10">
    <source>
        <dbReference type="EMBL" id="MCC2210663.1"/>
    </source>
</evidence>
<evidence type="ECO:0000256" key="1">
    <source>
        <dbReference type="ARBA" id="ARBA00000966"/>
    </source>
</evidence>
<dbReference type="SUPFAM" id="SSF51445">
    <property type="entry name" value="(Trans)glycosidases"/>
    <property type="match status" value="1"/>
</dbReference>
<dbReference type="RefSeq" id="WP_022229585.1">
    <property type="nucleotide sequence ID" value="NZ_JAJEQM010000009.1"/>
</dbReference>
<evidence type="ECO:0000256" key="4">
    <source>
        <dbReference type="ARBA" id="ARBA00023001"/>
    </source>
</evidence>
<name>A0AAE3DZ76_9FIRM</name>
<evidence type="ECO:0000256" key="3">
    <source>
        <dbReference type="ARBA" id="ARBA00022801"/>
    </source>
</evidence>
<comment type="caution">
    <text evidence="10">The sequence shown here is derived from an EMBL/GenBank/DDBJ whole genome shotgun (WGS) entry which is preliminary data.</text>
</comment>
<gene>
    <name evidence="10" type="ORF">LKE05_07655</name>
</gene>
<dbReference type="GO" id="GO:0030245">
    <property type="term" value="P:cellulose catabolic process"/>
    <property type="evidence" value="ECO:0007669"/>
    <property type="project" value="UniProtKB-KW"/>
</dbReference>
<reference evidence="10 11" key="1">
    <citation type="submission" date="2021-10" db="EMBL/GenBank/DDBJ databases">
        <title>Anaerobic single-cell dispensing facilitates the cultivation of human gut bacteria.</title>
        <authorList>
            <person name="Afrizal A."/>
        </authorList>
    </citation>
    <scope>NUCLEOTIDE SEQUENCE [LARGE SCALE GENOMIC DNA]</scope>
    <source>
        <strain evidence="10 11">CLA-AA-H232</strain>
    </source>
</reference>
<dbReference type="Pfam" id="PF00150">
    <property type="entry name" value="Cellulase"/>
    <property type="match status" value="1"/>
</dbReference>
<keyword evidence="3" id="KW-0378">Hydrolase</keyword>
<keyword evidence="11" id="KW-1185">Reference proteome</keyword>
<evidence type="ECO:0000259" key="9">
    <source>
        <dbReference type="Pfam" id="PF00150"/>
    </source>
</evidence>
<keyword evidence="6" id="KW-0326">Glycosidase</keyword>
<proteinExistence type="predicted"/>
<dbReference type="SUPFAM" id="SSF49785">
    <property type="entry name" value="Galactose-binding domain-like"/>
    <property type="match status" value="2"/>
</dbReference>
<evidence type="ECO:0000256" key="6">
    <source>
        <dbReference type="ARBA" id="ARBA00023295"/>
    </source>
</evidence>
<keyword evidence="7" id="KW-0624">Polysaccharide degradation</keyword>
<evidence type="ECO:0000256" key="2">
    <source>
        <dbReference type="ARBA" id="ARBA00012601"/>
    </source>
</evidence>
<keyword evidence="8" id="KW-0732">Signal</keyword>
<dbReference type="Proteomes" id="UP001198242">
    <property type="component" value="Unassembled WGS sequence"/>
</dbReference>
<keyword evidence="5" id="KW-0119">Carbohydrate metabolism</keyword>
<dbReference type="AlphaFoldDB" id="A0AAE3DZ76"/>
<dbReference type="Gene3D" id="2.60.120.430">
    <property type="entry name" value="Galactose-binding lectin"/>
    <property type="match status" value="2"/>
</dbReference>
<dbReference type="Gene3D" id="3.20.20.80">
    <property type="entry name" value="Glycosidases"/>
    <property type="match status" value="1"/>
</dbReference>
<dbReference type="InterPro" id="IPR018087">
    <property type="entry name" value="Glyco_hydro_5_CS"/>
</dbReference>
<protein>
    <recommendedName>
        <fullName evidence="2">cellulase</fullName>
        <ecNumber evidence="2">3.2.1.4</ecNumber>
    </recommendedName>
</protein>
<evidence type="ECO:0000256" key="8">
    <source>
        <dbReference type="SAM" id="SignalP"/>
    </source>
</evidence>